<reference evidence="1 2" key="1">
    <citation type="submission" date="2018-12" db="EMBL/GenBank/DDBJ databases">
        <authorList>
            <consortium name="Pathogen Informatics"/>
        </authorList>
    </citation>
    <scope>NUCLEOTIDE SEQUENCE [LARGE SCALE GENOMIC DNA]</scope>
    <source>
        <strain evidence="1 2">NCTC8271</strain>
    </source>
</reference>
<keyword evidence="1" id="KW-0808">Transferase</keyword>
<dbReference type="EMBL" id="LR134148">
    <property type="protein sequence ID" value="VEA40586.1"/>
    <property type="molecule type" value="Genomic_DNA"/>
</dbReference>
<dbReference type="InterPro" id="IPR015422">
    <property type="entry name" value="PyrdxlP-dep_Trfase_small"/>
</dbReference>
<dbReference type="GO" id="GO:0008710">
    <property type="term" value="F:8-amino-7-oxononanoate synthase activity"/>
    <property type="evidence" value="ECO:0007669"/>
    <property type="project" value="UniProtKB-EC"/>
</dbReference>
<proteinExistence type="predicted"/>
<dbReference type="Proteomes" id="UP000273655">
    <property type="component" value="Chromosome 1"/>
</dbReference>
<organism evidence="1 2">
    <name type="scientific">Salmonella enterica I</name>
    <dbReference type="NCBI Taxonomy" id="59201"/>
    <lineage>
        <taxon>Bacteria</taxon>
        <taxon>Pseudomonadati</taxon>
        <taxon>Pseudomonadota</taxon>
        <taxon>Gammaproteobacteria</taxon>
        <taxon>Enterobacterales</taxon>
        <taxon>Enterobacteriaceae</taxon>
        <taxon>Salmonella</taxon>
    </lineage>
</organism>
<dbReference type="SUPFAM" id="SSF53383">
    <property type="entry name" value="PLP-dependent transferases"/>
    <property type="match status" value="1"/>
</dbReference>
<gene>
    <name evidence="1" type="primary">bioF_3</name>
    <name evidence="1" type="ORF">NCTC8271_03940</name>
</gene>
<name>A0A3S4F8L8_SALET</name>
<accession>A0A3S4F8L8</accession>
<dbReference type="EC" id="2.3.1.47" evidence="1"/>
<protein>
    <submittedName>
        <fullName evidence="1">8-amino-7-oxononanoate synthase</fullName>
        <ecNumber evidence="1">2.3.1.47</ecNumber>
    </submittedName>
</protein>
<dbReference type="Gene3D" id="3.90.1150.10">
    <property type="entry name" value="Aspartate Aminotransferase, domain 1"/>
    <property type="match status" value="1"/>
</dbReference>
<evidence type="ECO:0000313" key="1">
    <source>
        <dbReference type="EMBL" id="VEA40586.1"/>
    </source>
</evidence>
<evidence type="ECO:0000313" key="2">
    <source>
        <dbReference type="Proteomes" id="UP000273655"/>
    </source>
</evidence>
<sequence>MSWQQRVDDALTARRATDTLRRRYVVSQGAGRWLVANGRQYLNFSSNDYLGLSQHPQIIRAWQQQRRVLASAAAGRVISAVIPWRTRR</sequence>
<dbReference type="InterPro" id="IPR015424">
    <property type="entry name" value="PyrdxlP-dep_Trfase"/>
</dbReference>
<keyword evidence="1" id="KW-0012">Acyltransferase</keyword>
<dbReference type="AlphaFoldDB" id="A0A3S4F8L8"/>